<proteinExistence type="predicted"/>
<protein>
    <submittedName>
        <fullName evidence="1">Uncharacterized protein</fullName>
    </submittedName>
</protein>
<name>A0ABP8K9B2_9ACTN</name>
<keyword evidence="2" id="KW-1185">Reference proteome</keyword>
<accession>A0ABP8K9B2</accession>
<evidence type="ECO:0000313" key="1">
    <source>
        <dbReference type="EMBL" id="GAA4402221.1"/>
    </source>
</evidence>
<organism evidence="1 2">
    <name type="scientific">Tsukamurella soli</name>
    <dbReference type="NCBI Taxonomy" id="644556"/>
    <lineage>
        <taxon>Bacteria</taxon>
        <taxon>Bacillati</taxon>
        <taxon>Actinomycetota</taxon>
        <taxon>Actinomycetes</taxon>
        <taxon>Mycobacteriales</taxon>
        <taxon>Tsukamurellaceae</taxon>
        <taxon>Tsukamurella</taxon>
    </lineage>
</organism>
<dbReference type="Proteomes" id="UP001500635">
    <property type="component" value="Unassembled WGS sequence"/>
</dbReference>
<evidence type="ECO:0000313" key="2">
    <source>
        <dbReference type="Proteomes" id="UP001500635"/>
    </source>
</evidence>
<reference evidence="2" key="1">
    <citation type="journal article" date="2019" name="Int. J. Syst. Evol. Microbiol.">
        <title>The Global Catalogue of Microorganisms (GCM) 10K type strain sequencing project: providing services to taxonomists for standard genome sequencing and annotation.</title>
        <authorList>
            <consortium name="The Broad Institute Genomics Platform"/>
            <consortium name="The Broad Institute Genome Sequencing Center for Infectious Disease"/>
            <person name="Wu L."/>
            <person name="Ma J."/>
        </authorList>
    </citation>
    <scope>NUCLEOTIDE SEQUENCE [LARGE SCALE GENOMIC DNA]</scope>
    <source>
        <strain evidence="2">JCM 17688</strain>
    </source>
</reference>
<dbReference type="EMBL" id="BAABFR010000095">
    <property type="protein sequence ID" value="GAA4402221.1"/>
    <property type="molecule type" value="Genomic_DNA"/>
</dbReference>
<gene>
    <name evidence="1" type="ORF">GCM10023147_42540</name>
</gene>
<comment type="caution">
    <text evidence="1">The sequence shown here is derived from an EMBL/GenBank/DDBJ whole genome shotgun (WGS) entry which is preliminary data.</text>
</comment>
<sequence>MLLSVPARRRLGVSSGHAPLEIGPADPSAQSSARCLLLSRKPAFELSFWCGTCPFLFERKEGANETLSAGREPMKQLEGHLDVVDDSILKAFSPLLPQDEYLPLLLEVRPELVAPHGERDYFTHEQVATWGVDNFWGLPENPRSYYYRTFETSVGADGHLYEFVVPMVPPSWNDSVRVQHYVDLIRDGVTPTAVALSVLDVCQPATDGDDRDCYAHWGLSHFLLDGHHKLEAAAQSGASVQLLALVSSTGGLGGAEAVARLPELLARPRSARSAM</sequence>
<dbReference type="RefSeq" id="WP_385923621.1">
    <property type="nucleotide sequence ID" value="NZ_JBHTGI010000001.1"/>
</dbReference>